<dbReference type="EMBL" id="BQNB010010714">
    <property type="protein sequence ID" value="GJS80996.1"/>
    <property type="molecule type" value="Genomic_DNA"/>
</dbReference>
<dbReference type="Proteomes" id="UP001151760">
    <property type="component" value="Unassembled WGS sequence"/>
</dbReference>
<organism evidence="2 3">
    <name type="scientific">Tanacetum coccineum</name>
    <dbReference type="NCBI Taxonomy" id="301880"/>
    <lineage>
        <taxon>Eukaryota</taxon>
        <taxon>Viridiplantae</taxon>
        <taxon>Streptophyta</taxon>
        <taxon>Embryophyta</taxon>
        <taxon>Tracheophyta</taxon>
        <taxon>Spermatophyta</taxon>
        <taxon>Magnoliopsida</taxon>
        <taxon>eudicotyledons</taxon>
        <taxon>Gunneridae</taxon>
        <taxon>Pentapetalae</taxon>
        <taxon>asterids</taxon>
        <taxon>campanulids</taxon>
        <taxon>Asterales</taxon>
        <taxon>Asteraceae</taxon>
        <taxon>Asteroideae</taxon>
        <taxon>Anthemideae</taxon>
        <taxon>Anthemidinae</taxon>
        <taxon>Tanacetum</taxon>
    </lineage>
</organism>
<proteinExistence type="predicted"/>
<keyword evidence="3" id="KW-1185">Reference proteome</keyword>
<sequence length="706" mass="80145">MASLDYRLNPIYTIKECSPCGALYNKSCGCSKGGFVDKFVRDPNKTSDSSQRPPHNCLKCGNPVDGLYCRQCALLRKKLKEDPGENSSQSPPHIDHHCCFGHGDSLDDIFCQRCTCESCGNGAHYGYNCPPKVSIISNPEPCYNQNVDEFPQTLPSFHPTCYSGDENSFTYDSNLNFVDDSPNPPPQPPTYSYEFCGNDAYYGHDCPPQVPFIYNPEPCYNQDFNFPQNFQILTNSNHQFPVIHQPPQEMSIQDMEDMKQQYSDEMKSLINEIQIKDYRNEKIDIGFRRECEIKINELKENLNRMSIEINKKKELQHLEQVANLSTYPLRHFNSFCYDDDDDNDEEYTIAITPVLPTMEPDNSLSMGDEHLSAIPEKEESSVEDLVPIPSESEGISDNMCDVPFCENSTPLEASKDHYEILLDSNDDYSSSDDDSLYSKDIDYVDASPPDFELVSLEVVEIVILEVGGIDTDILLTIKDDILREKLLNVNLLIAKIEALKDNPTPSPDFVTKSSSTSLNFFLEETNTFDNSLPESETFCFNLEEISSGSPTSYTDLSLPDYEAFFCDSELDSGDFTMDVVEDIFDNPTREPRVHIFDPGIFREVQSKRFLSLNEFSISFIRDPLSPVFDSLLPFSSENKDKGFNPGILASNEEKSPHLLSHPPKIIFDFYDCPDYKASRARSFVHRSLKLLILSFILGIQYPNLID</sequence>
<protein>
    <submittedName>
        <fullName evidence="2">Uncharacterized protein</fullName>
    </submittedName>
</protein>
<reference evidence="2" key="1">
    <citation type="journal article" date="2022" name="Int. J. Mol. Sci.">
        <title>Draft Genome of Tanacetum Coccineum: Genomic Comparison of Closely Related Tanacetum-Family Plants.</title>
        <authorList>
            <person name="Yamashiro T."/>
            <person name="Shiraishi A."/>
            <person name="Nakayama K."/>
            <person name="Satake H."/>
        </authorList>
    </citation>
    <scope>NUCLEOTIDE SEQUENCE</scope>
</reference>
<name>A0ABQ4YU64_9ASTR</name>
<evidence type="ECO:0000256" key="1">
    <source>
        <dbReference type="SAM" id="Coils"/>
    </source>
</evidence>
<gene>
    <name evidence="2" type="ORF">Tco_0747537</name>
</gene>
<evidence type="ECO:0000313" key="2">
    <source>
        <dbReference type="EMBL" id="GJS80996.1"/>
    </source>
</evidence>
<feature type="coiled-coil region" evidence="1">
    <location>
        <begin position="252"/>
        <end position="315"/>
    </location>
</feature>
<comment type="caution">
    <text evidence="2">The sequence shown here is derived from an EMBL/GenBank/DDBJ whole genome shotgun (WGS) entry which is preliminary data.</text>
</comment>
<accession>A0ABQ4YU64</accession>
<keyword evidence="1" id="KW-0175">Coiled coil</keyword>
<reference evidence="2" key="2">
    <citation type="submission" date="2022-01" db="EMBL/GenBank/DDBJ databases">
        <authorList>
            <person name="Yamashiro T."/>
            <person name="Shiraishi A."/>
            <person name="Satake H."/>
            <person name="Nakayama K."/>
        </authorList>
    </citation>
    <scope>NUCLEOTIDE SEQUENCE</scope>
</reference>
<evidence type="ECO:0000313" key="3">
    <source>
        <dbReference type="Proteomes" id="UP001151760"/>
    </source>
</evidence>